<dbReference type="Pfam" id="PF07886">
    <property type="entry name" value="BA14K"/>
    <property type="match status" value="1"/>
</dbReference>
<keyword evidence="4" id="KW-1003">Cell membrane</keyword>
<keyword evidence="6 12" id="KW-0732">Signal</keyword>
<protein>
    <recommendedName>
        <fullName evidence="3">Lectin-like protein BA14k</fullName>
    </recommendedName>
</protein>
<evidence type="ECO:0000256" key="9">
    <source>
        <dbReference type="ARBA" id="ARBA00023026"/>
    </source>
</evidence>
<gene>
    <name evidence="13" type="ORF">CEV34_4314</name>
</gene>
<feature type="chain" id="PRO_5013055872" description="Lectin-like protein BA14k" evidence="12">
    <location>
        <begin position="25"/>
        <end position="149"/>
    </location>
</feature>
<dbReference type="GO" id="GO:0005886">
    <property type="term" value="C:plasma membrane"/>
    <property type="evidence" value="ECO:0007669"/>
    <property type="project" value="UniProtKB-SubCell"/>
</dbReference>
<comment type="function">
    <text evidence="11">Has immunoglobulin-binding and hemagglutination properties, and can bind to mannose. Essential for virulence. May be involved in LPS biosynthesis or polysaccharide transport.</text>
</comment>
<comment type="caution">
    <text evidence="13">The sequence shown here is derived from an EMBL/GenBank/DDBJ whole genome shotgun (WGS) entry which is preliminary data.</text>
</comment>
<keyword evidence="8" id="KW-1133">Transmembrane helix</keyword>
<evidence type="ECO:0000256" key="5">
    <source>
        <dbReference type="ARBA" id="ARBA00022692"/>
    </source>
</evidence>
<accession>A0A256G5V2</accession>
<name>A0A256G5V2_9HYPH</name>
<keyword evidence="7" id="KW-0430">Lectin</keyword>
<dbReference type="RefSeq" id="WP_007880801.1">
    <property type="nucleotide sequence ID" value="NZ_CP175671.1"/>
</dbReference>
<evidence type="ECO:0000256" key="12">
    <source>
        <dbReference type="SAM" id="SignalP"/>
    </source>
</evidence>
<evidence type="ECO:0000256" key="1">
    <source>
        <dbReference type="ARBA" id="ARBA00004162"/>
    </source>
</evidence>
<keyword evidence="9" id="KW-0843">Virulence</keyword>
<dbReference type="Proteomes" id="UP000216188">
    <property type="component" value="Unassembled WGS sequence"/>
</dbReference>
<dbReference type="STRING" id="419475.A8A54_20390"/>
<proteinExistence type="inferred from homology"/>
<keyword evidence="14" id="KW-1185">Reference proteome</keyword>
<evidence type="ECO:0000256" key="2">
    <source>
        <dbReference type="ARBA" id="ARBA00010270"/>
    </source>
</evidence>
<evidence type="ECO:0000256" key="8">
    <source>
        <dbReference type="ARBA" id="ARBA00022989"/>
    </source>
</evidence>
<dbReference type="GO" id="GO:0030246">
    <property type="term" value="F:carbohydrate binding"/>
    <property type="evidence" value="ECO:0007669"/>
    <property type="project" value="UniProtKB-KW"/>
</dbReference>
<keyword evidence="10" id="KW-0472">Membrane</keyword>
<evidence type="ECO:0000313" key="13">
    <source>
        <dbReference type="EMBL" id="OYR22482.1"/>
    </source>
</evidence>
<evidence type="ECO:0000256" key="3">
    <source>
        <dbReference type="ARBA" id="ARBA00020552"/>
    </source>
</evidence>
<dbReference type="AlphaFoldDB" id="A0A256G5V2"/>
<evidence type="ECO:0000256" key="7">
    <source>
        <dbReference type="ARBA" id="ARBA00022734"/>
    </source>
</evidence>
<organism evidence="13 14">
    <name type="scientific">Brucella pseudogrignonensis</name>
    <dbReference type="NCBI Taxonomy" id="419475"/>
    <lineage>
        <taxon>Bacteria</taxon>
        <taxon>Pseudomonadati</taxon>
        <taxon>Pseudomonadota</taxon>
        <taxon>Alphaproteobacteria</taxon>
        <taxon>Hyphomicrobiales</taxon>
        <taxon>Brucellaceae</taxon>
        <taxon>Brucella/Ochrobactrum group</taxon>
        <taxon>Brucella</taxon>
    </lineage>
</organism>
<feature type="signal peptide" evidence="12">
    <location>
        <begin position="1"/>
        <end position="24"/>
    </location>
</feature>
<comment type="subcellular location">
    <subcellularLocation>
        <location evidence="1">Cell membrane</location>
        <topology evidence="1">Single-pass membrane protein</topology>
    </subcellularLocation>
</comment>
<evidence type="ECO:0000313" key="14">
    <source>
        <dbReference type="Proteomes" id="UP000216188"/>
    </source>
</evidence>
<dbReference type="InterPro" id="IPR012413">
    <property type="entry name" value="BA14K"/>
</dbReference>
<dbReference type="EMBL" id="NNRM01000044">
    <property type="protein sequence ID" value="OYR22482.1"/>
    <property type="molecule type" value="Genomic_DNA"/>
</dbReference>
<comment type="similarity">
    <text evidence="2">Belongs to the BA14k family.</text>
</comment>
<reference evidence="13 14" key="1">
    <citation type="submission" date="2017-07" db="EMBL/GenBank/DDBJ databases">
        <title>Phylogenetic study on the rhizospheric bacterium Ochrobactrum sp. A44.</title>
        <authorList>
            <person name="Krzyzanowska D.M."/>
            <person name="Ossowicki A."/>
            <person name="Rajewska M."/>
            <person name="Maciag T."/>
            <person name="Kaczynski Z."/>
            <person name="Czerwicka M."/>
            <person name="Jafra S."/>
        </authorList>
    </citation>
    <scope>NUCLEOTIDE SEQUENCE [LARGE SCALE GENOMIC DNA]</scope>
    <source>
        <strain evidence="13 14">CCUG 30717</strain>
    </source>
</reference>
<sequence>MFKKSWIAALSFAVAATSFTPVIASPLYPTSDAAINSSQVQQVQHRRIIDERRNNWKRSHRDGWHNGHRGYREHRRGYKRHSDGWWYPLAAFGAGAVVGGALNNQRPAARGYDNRHYQWCSSRYRTYRASDNTYVPSVGRRAVCNSPYS</sequence>
<keyword evidence="5" id="KW-0812">Transmembrane</keyword>
<evidence type="ECO:0000256" key="11">
    <source>
        <dbReference type="ARBA" id="ARBA00025321"/>
    </source>
</evidence>
<evidence type="ECO:0000256" key="10">
    <source>
        <dbReference type="ARBA" id="ARBA00023136"/>
    </source>
</evidence>
<evidence type="ECO:0000256" key="6">
    <source>
        <dbReference type="ARBA" id="ARBA00022729"/>
    </source>
</evidence>
<evidence type="ECO:0000256" key="4">
    <source>
        <dbReference type="ARBA" id="ARBA00022475"/>
    </source>
</evidence>